<dbReference type="InterPro" id="IPR054252">
    <property type="entry name" value="Pam3_gp18"/>
</dbReference>
<protein>
    <recommendedName>
        <fullName evidence="1">Cyanophage baseplate Pam3 plug gp18 domain-containing protein</fullName>
    </recommendedName>
</protein>
<dbReference type="EMBL" id="BK015755">
    <property type="protein sequence ID" value="DAE23587.1"/>
    <property type="molecule type" value="Genomic_DNA"/>
</dbReference>
<organism evidence="2">
    <name type="scientific">Myoviridae sp. ctyWv1</name>
    <dbReference type="NCBI Taxonomy" id="2826718"/>
    <lineage>
        <taxon>Viruses</taxon>
        <taxon>Duplodnaviria</taxon>
        <taxon>Heunggongvirae</taxon>
        <taxon>Uroviricota</taxon>
        <taxon>Caudoviricetes</taxon>
    </lineage>
</organism>
<name>A0A8S5QXI7_9CAUD</name>
<dbReference type="Pfam" id="PF22479">
    <property type="entry name" value="Pam3_gp18"/>
    <property type="match status" value="1"/>
</dbReference>
<evidence type="ECO:0000313" key="2">
    <source>
        <dbReference type="EMBL" id="DAE23587.1"/>
    </source>
</evidence>
<feature type="domain" description="Cyanophage baseplate Pam3 plug gp18" evidence="1">
    <location>
        <begin position="1"/>
        <end position="98"/>
    </location>
</feature>
<accession>A0A8S5QXI7</accession>
<sequence>MLYITVPDMNDSVSTLSIDGVEYGLRFTYNEKYDYWSFGLYDENMEPIISQTRIVPNFPIFHFYTESDIPKGIFGCISSLDTVGRNAFKDVTAEFVYIPTIELEDDN</sequence>
<reference evidence="2" key="1">
    <citation type="journal article" date="2021" name="Proc. Natl. Acad. Sci. U.S.A.">
        <title>A Catalog of Tens of Thousands of Viruses from Human Metagenomes Reveals Hidden Associations with Chronic Diseases.</title>
        <authorList>
            <person name="Tisza M.J."/>
            <person name="Buck C.B."/>
        </authorList>
    </citation>
    <scope>NUCLEOTIDE SEQUENCE</scope>
    <source>
        <strain evidence="2">CtyWv1</strain>
    </source>
</reference>
<evidence type="ECO:0000259" key="1">
    <source>
        <dbReference type="Pfam" id="PF22479"/>
    </source>
</evidence>
<proteinExistence type="predicted"/>